<name>A0A291B7F6_9GAMM</name>
<sequence length="46" mass="5044">MFRVKELLVGTLSLKNYNAQISNTYSIVKALNKLTGLGTSNTKTIV</sequence>
<keyword evidence="2" id="KW-1185">Reference proteome</keyword>
<evidence type="ECO:0000313" key="1">
    <source>
        <dbReference type="EMBL" id="ATF08917.1"/>
    </source>
</evidence>
<dbReference type="KEGG" id="elux:BTN50_0384"/>
<dbReference type="EMBL" id="CP020660">
    <property type="protein sequence ID" value="ATF08917.1"/>
    <property type="molecule type" value="Genomic_DNA"/>
</dbReference>
<evidence type="ECO:0000313" key="2">
    <source>
        <dbReference type="Proteomes" id="UP000218160"/>
    </source>
</evidence>
<dbReference type="Proteomes" id="UP000218160">
    <property type="component" value="Chromosome 1"/>
</dbReference>
<dbReference type="AlphaFoldDB" id="A0A291B7F6"/>
<proteinExistence type="predicted"/>
<reference evidence="2" key="1">
    <citation type="submission" date="2017-04" db="EMBL/GenBank/DDBJ databases">
        <title>Genome evolution of the luminous symbionts of deep sea anglerfish.</title>
        <authorList>
            <person name="Hendry T.A."/>
        </authorList>
    </citation>
    <scope>NUCLEOTIDE SEQUENCE [LARGE SCALE GENOMIC DNA]</scope>
</reference>
<organism evidence="1 2">
    <name type="scientific">Candidatus Enterovibrio altilux</name>
    <dbReference type="NCBI Taxonomy" id="1927128"/>
    <lineage>
        <taxon>Bacteria</taxon>
        <taxon>Pseudomonadati</taxon>
        <taxon>Pseudomonadota</taxon>
        <taxon>Gammaproteobacteria</taxon>
        <taxon>Vibrionales</taxon>
        <taxon>Vibrionaceae</taxon>
        <taxon>Enterovibrio</taxon>
    </lineage>
</organism>
<gene>
    <name evidence="1" type="ORF">BTN50_0384</name>
</gene>
<accession>A0A291B7F6</accession>
<protein>
    <submittedName>
        <fullName evidence="1">Mobile element protein</fullName>
    </submittedName>
</protein>